<reference evidence="2 3" key="1">
    <citation type="submission" date="2018-03" db="EMBL/GenBank/DDBJ databases">
        <authorList>
            <person name="Keele B.F."/>
        </authorList>
    </citation>
    <scope>NUCLEOTIDE SEQUENCE [LARGE SCALE GENOMIC DNA]</scope>
    <source>
        <strain evidence="2 3">CECT 8626</strain>
    </source>
</reference>
<evidence type="ECO:0000256" key="1">
    <source>
        <dbReference type="SAM" id="SignalP"/>
    </source>
</evidence>
<keyword evidence="1" id="KW-0732">Signal</keyword>
<dbReference type="Proteomes" id="UP000244924">
    <property type="component" value="Unassembled WGS sequence"/>
</dbReference>
<dbReference type="AlphaFoldDB" id="A0A2R8BNB9"/>
<protein>
    <recommendedName>
        <fullName evidence="4">Lipoprotein</fullName>
    </recommendedName>
</protein>
<sequence length="106" mass="10669">MKLPIAILLAAAMTLPGCAGVVAADATRKETRALIAKVMAAERPGVDAEAAAVCVQKAMSVVETGTMGLGDTSVVSAANRDRILEYAQRPDAVACLDALAATEAAG</sequence>
<gene>
    <name evidence="2" type="ORF">DEA8626_03856</name>
</gene>
<proteinExistence type="predicted"/>
<feature type="chain" id="PRO_5015344052" description="Lipoprotein" evidence="1">
    <location>
        <begin position="20"/>
        <end position="106"/>
    </location>
</feature>
<feature type="signal peptide" evidence="1">
    <location>
        <begin position="1"/>
        <end position="19"/>
    </location>
</feature>
<evidence type="ECO:0000313" key="2">
    <source>
        <dbReference type="EMBL" id="SPH24823.1"/>
    </source>
</evidence>
<accession>A0A2R8BNB9</accession>
<keyword evidence="3" id="KW-1185">Reference proteome</keyword>
<organism evidence="2 3">
    <name type="scientific">Albidovulum aquaemixtae</name>
    <dbReference type="NCBI Taxonomy" id="1542388"/>
    <lineage>
        <taxon>Bacteria</taxon>
        <taxon>Pseudomonadati</taxon>
        <taxon>Pseudomonadota</taxon>
        <taxon>Alphaproteobacteria</taxon>
        <taxon>Rhodobacterales</taxon>
        <taxon>Paracoccaceae</taxon>
        <taxon>Albidovulum</taxon>
    </lineage>
</organism>
<evidence type="ECO:0000313" key="3">
    <source>
        <dbReference type="Proteomes" id="UP000244924"/>
    </source>
</evidence>
<dbReference type="EMBL" id="OMOQ01000005">
    <property type="protein sequence ID" value="SPH24823.1"/>
    <property type="molecule type" value="Genomic_DNA"/>
</dbReference>
<evidence type="ECO:0008006" key="4">
    <source>
        <dbReference type="Google" id="ProtNLM"/>
    </source>
</evidence>
<dbReference type="RefSeq" id="WP_108854831.1">
    <property type="nucleotide sequence ID" value="NZ_OMOQ01000005.1"/>
</dbReference>
<name>A0A2R8BNB9_9RHOB</name>